<keyword evidence="2" id="KW-0233">DNA recombination</keyword>
<gene>
    <name evidence="5" type="ORF">PDMSB3_0090</name>
</gene>
<evidence type="ECO:0000256" key="1">
    <source>
        <dbReference type="ARBA" id="ARBA00022908"/>
    </source>
</evidence>
<dbReference type="KEGG" id="pdio:PDMSB3_0090.3"/>
<name>A0A5Q4Z2T9_9BURK</name>
<dbReference type="GO" id="GO:0015074">
    <property type="term" value="P:DNA integration"/>
    <property type="evidence" value="ECO:0007669"/>
    <property type="project" value="UniProtKB-KW"/>
</dbReference>
<evidence type="ECO:0000313" key="6">
    <source>
        <dbReference type="Proteomes" id="UP000325811"/>
    </source>
</evidence>
<dbReference type="GO" id="GO:0006310">
    <property type="term" value="P:DNA recombination"/>
    <property type="evidence" value="ECO:0007669"/>
    <property type="project" value="UniProtKB-KW"/>
</dbReference>
<dbReference type="EMBL" id="LR699556">
    <property type="protein sequence ID" value="VVD31214.1"/>
    <property type="molecule type" value="Genomic_DNA"/>
</dbReference>
<evidence type="ECO:0000313" key="5">
    <source>
        <dbReference type="EMBL" id="VVD31214.1"/>
    </source>
</evidence>
<proteinExistence type="predicted"/>
<geneLocation type="plasmid" evidence="5 6">
    <name>pII</name>
</geneLocation>
<dbReference type="SUPFAM" id="SSF56349">
    <property type="entry name" value="DNA breaking-rejoining enzymes"/>
    <property type="match status" value="1"/>
</dbReference>
<dbReference type="Proteomes" id="UP000325811">
    <property type="component" value="Plasmid pII"/>
</dbReference>
<feature type="domain" description="Core-binding (CB)" evidence="4">
    <location>
        <begin position="1"/>
        <end position="78"/>
    </location>
</feature>
<dbReference type="InterPro" id="IPR024456">
    <property type="entry name" value="Integrase_catalytic_putative"/>
</dbReference>
<evidence type="ECO:0000256" key="3">
    <source>
        <dbReference type="PROSITE-ProRule" id="PRU01248"/>
    </source>
</evidence>
<dbReference type="InterPro" id="IPR024457">
    <property type="entry name" value="Putative_integrase_N"/>
</dbReference>
<reference evidence="5 6" key="1">
    <citation type="submission" date="2019-08" db="EMBL/GenBank/DDBJ databases">
        <authorList>
            <person name="Herpell B J."/>
        </authorList>
    </citation>
    <scope>NUCLEOTIDE SEQUENCE [LARGE SCALE GENOMIC DNA]</scope>
    <source>
        <strain evidence="6">Msb3</strain>
        <plasmid evidence="5 6">pII</plasmid>
    </source>
</reference>
<keyword evidence="3" id="KW-0238">DNA-binding</keyword>
<dbReference type="Pfam" id="PF12835">
    <property type="entry name" value="Integrase_1"/>
    <property type="match status" value="1"/>
</dbReference>
<keyword evidence="1" id="KW-0229">DNA integration</keyword>
<dbReference type="InterPro" id="IPR013762">
    <property type="entry name" value="Integrase-like_cat_sf"/>
</dbReference>
<keyword evidence="6" id="KW-1185">Reference proteome</keyword>
<dbReference type="GO" id="GO:0003677">
    <property type="term" value="F:DNA binding"/>
    <property type="evidence" value="ECO:0007669"/>
    <property type="project" value="UniProtKB-UniRule"/>
</dbReference>
<sequence>MAASLHKGAATLTRQKMRTTFLAFAAHAKQRRYGPVDPATVTEKQLRNYVHARIEVGITPRTIQNEVSHLRRALRGAGRGEWADTVTNAQLGVPAGSRIGTGRVVNADVLAQALARAPADTRAWIELERYLGLRREEMIESHRSLKQWEAALARGKSFITIRHGTKGGRVRDTVIPAPYRERALAAVRAALAIMTKRQYLVDAPTGRAAQKQVHDRFAALGLTGGDSGHALRRAFCRDNYEHYLGEGYSVKEALGLCSRDLGHGEGRGRWVWNNYLRATYEQQT</sequence>
<protein>
    <submittedName>
        <fullName evidence="5">Integrase</fullName>
    </submittedName>
</protein>
<evidence type="ECO:0000256" key="2">
    <source>
        <dbReference type="ARBA" id="ARBA00023172"/>
    </source>
</evidence>
<dbReference type="AlphaFoldDB" id="A0A5Q4Z2T9"/>
<organism evidence="5 6">
    <name type="scientific">Paraburkholderia dioscoreae</name>
    <dbReference type="NCBI Taxonomy" id="2604047"/>
    <lineage>
        <taxon>Bacteria</taxon>
        <taxon>Pseudomonadati</taxon>
        <taxon>Pseudomonadota</taxon>
        <taxon>Betaproteobacteria</taxon>
        <taxon>Burkholderiales</taxon>
        <taxon>Burkholderiaceae</taxon>
        <taxon>Paraburkholderia</taxon>
    </lineage>
</organism>
<dbReference type="Pfam" id="PF12834">
    <property type="entry name" value="Phage_int_SAM_2"/>
    <property type="match status" value="1"/>
</dbReference>
<evidence type="ECO:0000259" key="4">
    <source>
        <dbReference type="PROSITE" id="PS51900"/>
    </source>
</evidence>
<dbReference type="InterPro" id="IPR011010">
    <property type="entry name" value="DNA_brk_join_enz"/>
</dbReference>
<dbReference type="Gene3D" id="1.10.443.10">
    <property type="entry name" value="Intergrase catalytic core"/>
    <property type="match status" value="1"/>
</dbReference>
<dbReference type="PROSITE" id="PS51900">
    <property type="entry name" value="CB"/>
    <property type="match status" value="1"/>
</dbReference>
<keyword evidence="5" id="KW-0614">Plasmid</keyword>
<accession>A0A5Q4Z2T9</accession>
<dbReference type="InterPro" id="IPR044068">
    <property type="entry name" value="CB"/>
</dbReference>